<protein>
    <submittedName>
        <fullName evidence="1">Acyl-CoA dehydrogenase</fullName>
    </submittedName>
</protein>
<feature type="non-terminal residue" evidence="1">
    <location>
        <position position="52"/>
    </location>
</feature>
<accession>A0ABT2X9F4</accession>
<proteinExistence type="predicted"/>
<name>A0ABT2X9F4_9RHOB</name>
<dbReference type="Gene3D" id="1.10.540.10">
    <property type="entry name" value="Acyl-CoA dehydrogenase/oxidase, N-terminal domain"/>
    <property type="match status" value="1"/>
</dbReference>
<comment type="caution">
    <text evidence="1">The sequence shown here is derived from an EMBL/GenBank/DDBJ whole genome shotgun (WGS) entry which is preliminary data.</text>
</comment>
<evidence type="ECO:0000313" key="1">
    <source>
        <dbReference type="EMBL" id="MCU9850575.1"/>
    </source>
</evidence>
<keyword evidence="2" id="KW-1185">Reference proteome</keyword>
<dbReference type="InterPro" id="IPR037069">
    <property type="entry name" value="AcylCoA_DH/ox_N_sf"/>
</dbReference>
<dbReference type="EMBL" id="JAOVQO010000039">
    <property type="protein sequence ID" value="MCU9850575.1"/>
    <property type="molecule type" value="Genomic_DNA"/>
</dbReference>
<dbReference type="Proteomes" id="UP001209535">
    <property type="component" value="Unassembled WGS sequence"/>
</dbReference>
<evidence type="ECO:0000313" key="2">
    <source>
        <dbReference type="Proteomes" id="UP001209535"/>
    </source>
</evidence>
<sequence length="52" mass="6144">MAKDLSAQSRPDLSRFDWEDAFRMEDQLTEEERMLRDGARAYAAEKLQPRVI</sequence>
<gene>
    <name evidence="1" type="ORF">OEZ60_21610</name>
</gene>
<reference evidence="1 2" key="1">
    <citation type="submission" date="2022-10" db="EMBL/GenBank/DDBJ databases">
        <title>Defluviimonas sp. nov., isolated from ocean surface sediments.</title>
        <authorList>
            <person name="He W."/>
            <person name="Wang L."/>
            <person name="Zhang D.-F."/>
        </authorList>
    </citation>
    <scope>NUCLEOTIDE SEQUENCE [LARGE SCALE GENOMIC DNA]</scope>
    <source>
        <strain evidence="1 2">WL0024</strain>
    </source>
</reference>
<organism evidence="1 2">
    <name type="scientific">Albidovulum salinarum</name>
    <dbReference type="NCBI Taxonomy" id="2984153"/>
    <lineage>
        <taxon>Bacteria</taxon>
        <taxon>Pseudomonadati</taxon>
        <taxon>Pseudomonadota</taxon>
        <taxon>Alphaproteobacteria</taxon>
        <taxon>Rhodobacterales</taxon>
        <taxon>Paracoccaceae</taxon>
        <taxon>Albidovulum</taxon>
    </lineage>
</organism>